<reference evidence="3 4" key="1">
    <citation type="submission" date="2020-06" db="EMBL/GenBank/DDBJ databases">
        <title>WGS assembly of Ceratodon purpureus strain R40.</title>
        <authorList>
            <person name="Carey S.B."/>
            <person name="Jenkins J."/>
            <person name="Shu S."/>
            <person name="Lovell J.T."/>
            <person name="Sreedasyam A."/>
            <person name="Maumus F."/>
            <person name="Tiley G.P."/>
            <person name="Fernandez-Pozo N."/>
            <person name="Barry K."/>
            <person name="Chen C."/>
            <person name="Wang M."/>
            <person name="Lipzen A."/>
            <person name="Daum C."/>
            <person name="Saski C.A."/>
            <person name="Payton A.C."/>
            <person name="Mcbreen J.C."/>
            <person name="Conrad R.E."/>
            <person name="Kollar L.M."/>
            <person name="Olsson S."/>
            <person name="Huttunen S."/>
            <person name="Landis J.B."/>
            <person name="Wickett N.J."/>
            <person name="Johnson M.G."/>
            <person name="Rensing S.A."/>
            <person name="Grimwood J."/>
            <person name="Schmutz J."/>
            <person name="Mcdaniel S.F."/>
        </authorList>
    </citation>
    <scope>NUCLEOTIDE SEQUENCE [LARGE SCALE GENOMIC DNA]</scope>
    <source>
        <strain evidence="3 4">R40</strain>
    </source>
</reference>
<dbReference type="Proteomes" id="UP000822688">
    <property type="component" value="Chromosome 11"/>
</dbReference>
<dbReference type="Gene3D" id="3.30.70.100">
    <property type="match status" value="1"/>
</dbReference>
<evidence type="ECO:0000256" key="1">
    <source>
        <dbReference type="ARBA" id="ARBA00022723"/>
    </source>
</evidence>
<keyword evidence="4" id="KW-1185">Reference proteome</keyword>
<gene>
    <name evidence="3" type="ORF">KC19_11G039500</name>
</gene>
<dbReference type="PANTHER" id="PTHR22814">
    <property type="entry name" value="COPPER TRANSPORT PROTEIN ATOX1-RELATED"/>
    <property type="match status" value="1"/>
</dbReference>
<evidence type="ECO:0000259" key="2">
    <source>
        <dbReference type="PROSITE" id="PS50846"/>
    </source>
</evidence>
<keyword evidence="1" id="KW-0479">Metal-binding</keyword>
<dbReference type="PANTHER" id="PTHR22814:SF336">
    <property type="entry name" value="HEAVY METAL-ASSOCIATED ISOPRENYLATED PLANT PROTEIN 23"/>
    <property type="match status" value="1"/>
</dbReference>
<organism evidence="3 4">
    <name type="scientific">Ceratodon purpureus</name>
    <name type="common">Fire moss</name>
    <name type="synonym">Dicranum purpureum</name>
    <dbReference type="NCBI Taxonomy" id="3225"/>
    <lineage>
        <taxon>Eukaryota</taxon>
        <taxon>Viridiplantae</taxon>
        <taxon>Streptophyta</taxon>
        <taxon>Embryophyta</taxon>
        <taxon>Bryophyta</taxon>
        <taxon>Bryophytina</taxon>
        <taxon>Bryopsida</taxon>
        <taxon>Dicranidae</taxon>
        <taxon>Pseudoditrichales</taxon>
        <taxon>Ditrichaceae</taxon>
        <taxon>Ceratodon</taxon>
    </lineage>
</organism>
<evidence type="ECO:0000313" key="4">
    <source>
        <dbReference type="Proteomes" id="UP000822688"/>
    </source>
</evidence>
<dbReference type="GO" id="GO:0046872">
    <property type="term" value="F:metal ion binding"/>
    <property type="evidence" value="ECO:0007669"/>
    <property type="project" value="UniProtKB-KW"/>
</dbReference>
<dbReference type="EMBL" id="CM026432">
    <property type="protein sequence ID" value="KAG0556265.1"/>
    <property type="molecule type" value="Genomic_DNA"/>
</dbReference>
<dbReference type="Pfam" id="PF00403">
    <property type="entry name" value="HMA"/>
    <property type="match status" value="1"/>
</dbReference>
<comment type="caution">
    <text evidence="3">The sequence shown here is derived from an EMBL/GenBank/DDBJ whole genome shotgun (WGS) entry which is preliminary data.</text>
</comment>
<proteinExistence type="predicted"/>
<dbReference type="InterPro" id="IPR036163">
    <property type="entry name" value="HMA_dom_sf"/>
</dbReference>
<evidence type="ECO:0000313" key="3">
    <source>
        <dbReference type="EMBL" id="KAG0556265.1"/>
    </source>
</evidence>
<accession>A0A8T0GC17</accession>
<sequence>MMNTMTELFYGPVEPTWIVDPQYPGYRRPNENCYGNPYAIYSDDAYTYRRNPYVQRNAVPYTMVAPEGAHYRPVPQGMMYPYQAQYLVHGAGNGAGNGGVHGVVNGAGNVAMAPVSAVNQVAEVQGPAKQAPSPARPGVLQPRNVVNVQTVHFMVPLCCEKCESRVKEQLLDLDDVQRVTCDQWSQKVTVTSSIAADRLLKRLQKIKKRSTFWPQQQFNGGKGSNGNQVHLQQNQKLNQVTNDENAPQ</sequence>
<feature type="domain" description="HMA" evidence="2">
    <location>
        <begin position="148"/>
        <end position="211"/>
    </location>
</feature>
<dbReference type="PROSITE" id="PS50846">
    <property type="entry name" value="HMA_2"/>
    <property type="match status" value="1"/>
</dbReference>
<dbReference type="InterPro" id="IPR006121">
    <property type="entry name" value="HMA_dom"/>
</dbReference>
<dbReference type="AlphaFoldDB" id="A0A8T0GC17"/>
<dbReference type="SUPFAM" id="SSF55008">
    <property type="entry name" value="HMA, heavy metal-associated domain"/>
    <property type="match status" value="1"/>
</dbReference>
<name>A0A8T0GC17_CERPU</name>
<protein>
    <recommendedName>
        <fullName evidence="2">HMA domain-containing protein</fullName>
    </recommendedName>
</protein>
<dbReference type="CDD" id="cd00371">
    <property type="entry name" value="HMA"/>
    <property type="match status" value="1"/>
</dbReference>